<organism evidence="1 2">
    <name type="scientific">Mycoplasmopsis synoviae</name>
    <name type="common">Mycoplasma synoviae</name>
    <dbReference type="NCBI Taxonomy" id="2109"/>
    <lineage>
        <taxon>Bacteria</taxon>
        <taxon>Bacillati</taxon>
        <taxon>Mycoplasmatota</taxon>
        <taxon>Mycoplasmoidales</taxon>
        <taxon>Metamycoplasmataceae</taxon>
        <taxon>Mycoplasmopsis</taxon>
    </lineage>
</organism>
<evidence type="ECO:0000313" key="2">
    <source>
        <dbReference type="Proteomes" id="UP001164481"/>
    </source>
</evidence>
<reference evidence="1" key="2">
    <citation type="submission" date="2022-11" db="EMBL/GenBank/DDBJ databases">
        <title>complete genomes of mycoplasma synoviae ZX313 strain and SD2 strain.</title>
        <authorList>
            <person name="Zhong Q."/>
        </authorList>
    </citation>
    <scope>NUCLEOTIDE SEQUENCE</scope>
    <source>
        <strain evidence="1">SD2</strain>
    </source>
</reference>
<name>A0AAX3EZC1_MYCSY</name>
<reference evidence="1" key="1">
    <citation type="submission" date="2022-10" db="EMBL/GenBank/DDBJ databases">
        <authorList>
            <person name="Wei X."/>
        </authorList>
    </citation>
    <scope>NUCLEOTIDE SEQUENCE</scope>
    <source>
        <strain evidence="1">SD2</strain>
    </source>
</reference>
<dbReference type="EMBL" id="CP107525">
    <property type="protein sequence ID" value="UZW64365.1"/>
    <property type="molecule type" value="Genomic_DNA"/>
</dbReference>
<dbReference type="Proteomes" id="UP001164481">
    <property type="component" value="Chromosome"/>
</dbReference>
<proteinExistence type="predicted"/>
<dbReference type="RefSeq" id="WP_232953705.1">
    <property type="nucleotide sequence ID" value="NZ_CP012624.1"/>
</dbReference>
<protein>
    <submittedName>
        <fullName evidence="1">Uncharacterized protein</fullName>
    </submittedName>
</protein>
<evidence type="ECO:0000313" key="1">
    <source>
        <dbReference type="EMBL" id="UZW64365.1"/>
    </source>
</evidence>
<sequence length="49" mass="5651">MSKLGKKLNFSIFLIESWKISSKKYSNESFSSIETILFRSSFVRATLSI</sequence>
<dbReference type="AlphaFoldDB" id="A0AAX3EZC1"/>
<gene>
    <name evidence="1" type="ORF">OIE46_03275</name>
</gene>
<accession>A0AAX3EZC1</accession>